<name>A0A1G6RW49_9BACL</name>
<protein>
    <submittedName>
        <fullName evidence="2">Uncharacterized protein</fullName>
    </submittedName>
</protein>
<keyword evidence="1" id="KW-0472">Membrane</keyword>
<keyword evidence="3" id="KW-1185">Reference proteome</keyword>
<sequence length="102" mass="11666">MILGKRLLYSGAVFMTGLIYGMLKYGSSDFTLLLIMSLYTTVLFFLVLSWIKQIKSVINRLNQWASDYKLWKLAIIVISVVIVWPIVGFLLLIPLVIIIDLL</sequence>
<feature type="transmembrane region" description="Helical" evidence="1">
    <location>
        <begin position="71"/>
        <end position="99"/>
    </location>
</feature>
<accession>A0A1G6RW49</accession>
<feature type="transmembrane region" description="Helical" evidence="1">
    <location>
        <begin position="32"/>
        <end position="51"/>
    </location>
</feature>
<reference evidence="2 3" key="1">
    <citation type="submission" date="2016-10" db="EMBL/GenBank/DDBJ databases">
        <authorList>
            <person name="de Groot N.N."/>
        </authorList>
    </citation>
    <scope>NUCLEOTIDE SEQUENCE [LARGE SCALE GENOMIC DNA]</scope>
    <source>
        <strain evidence="2 3">DSM 45514</strain>
    </source>
</reference>
<evidence type="ECO:0000313" key="3">
    <source>
        <dbReference type="Proteomes" id="UP000199387"/>
    </source>
</evidence>
<dbReference type="EMBL" id="FMZA01000032">
    <property type="protein sequence ID" value="SDD08624.1"/>
    <property type="molecule type" value="Genomic_DNA"/>
</dbReference>
<keyword evidence="1" id="KW-0812">Transmembrane</keyword>
<dbReference type="Proteomes" id="UP000199387">
    <property type="component" value="Unassembled WGS sequence"/>
</dbReference>
<gene>
    <name evidence="2" type="ORF">SAMN04488112_1324</name>
</gene>
<evidence type="ECO:0000256" key="1">
    <source>
        <dbReference type="SAM" id="Phobius"/>
    </source>
</evidence>
<evidence type="ECO:0000313" key="2">
    <source>
        <dbReference type="EMBL" id="SDD08624.1"/>
    </source>
</evidence>
<keyword evidence="1" id="KW-1133">Transmembrane helix</keyword>
<dbReference type="AlphaFoldDB" id="A0A1G6RW49"/>
<proteinExistence type="predicted"/>
<organism evidence="2 3">
    <name type="scientific">Melghirimyces thermohalophilus</name>
    <dbReference type="NCBI Taxonomy" id="1236220"/>
    <lineage>
        <taxon>Bacteria</taxon>
        <taxon>Bacillati</taxon>
        <taxon>Bacillota</taxon>
        <taxon>Bacilli</taxon>
        <taxon>Bacillales</taxon>
        <taxon>Thermoactinomycetaceae</taxon>
        <taxon>Melghirimyces</taxon>
    </lineage>
</organism>
<feature type="transmembrane region" description="Helical" evidence="1">
    <location>
        <begin position="7"/>
        <end position="26"/>
    </location>
</feature>